<feature type="compositionally biased region" description="Basic and acidic residues" evidence="1">
    <location>
        <begin position="154"/>
        <end position="164"/>
    </location>
</feature>
<evidence type="ECO:0000256" key="1">
    <source>
        <dbReference type="SAM" id="MobiDB-lite"/>
    </source>
</evidence>
<organism evidence="3 4">
    <name type="scientific">Pristionchus mayeri</name>
    <dbReference type="NCBI Taxonomy" id="1317129"/>
    <lineage>
        <taxon>Eukaryota</taxon>
        <taxon>Metazoa</taxon>
        <taxon>Ecdysozoa</taxon>
        <taxon>Nematoda</taxon>
        <taxon>Chromadorea</taxon>
        <taxon>Rhabditida</taxon>
        <taxon>Rhabditina</taxon>
        <taxon>Diplogasteromorpha</taxon>
        <taxon>Diplogasteroidea</taxon>
        <taxon>Neodiplogasteridae</taxon>
        <taxon>Pristionchus</taxon>
    </lineage>
</organism>
<name>A0AAN5D589_9BILA</name>
<proteinExistence type="predicted"/>
<dbReference type="Proteomes" id="UP001328107">
    <property type="component" value="Unassembled WGS sequence"/>
</dbReference>
<evidence type="ECO:0000313" key="3">
    <source>
        <dbReference type="EMBL" id="GMR56943.1"/>
    </source>
</evidence>
<dbReference type="EMBL" id="BTRK01000006">
    <property type="protein sequence ID" value="GMR56943.1"/>
    <property type="molecule type" value="Genomic_DNA"/>
</dbReference>
<gene>
    <name evidence="3" type="ORF">PMAYCL1PPCAC_27138</name>
</gene>
<sequence>FDHMHRLILLCFSVLAPITAFWYLPACQPAYYECRCQRYNSCCSSTPLEIGYAMPRGVPGGWESAERFSPHTPSAKSHKFAFFWSDEEDGAEDDRTRIEPDDMTKTITPEPNIEMIVPPPIKRPKTKKGEESPDALLELSSAEIEQGRIKSSKSSKDDDLRTDSETPSTGSLLTSKGAGGEAKSTDWIKSAPVSTTPEAIAPAGMGGVSSGFGGGGMGFGGGSGFGSGFGGGGGGRSLFGMSSGTGVTAPFIGPIGGGWGFGVGK</sequence>
<evidence type="ECO:0000256" key="2">
    <source>
        <dbReference type="SAM" id="SignalP"/>
    </source>
</evidence>
<dbReference type="AlphaFoldDB" id="A0AAN5D589"/>
<accession>A0AAN5D589</accession>
<feature type="compositionally biased region" description="Polar residues" evidence="1">
    <location>
        <begin position="165"/>
        <end position="174"/>
    </location>
</feature>
<feature type="compositionally biased region" description="Basic and acidic residues" evidence="1">
    <location>
        <begin position="93"/>
        <end position="104"/>
    </location>
</feature>
<comment type="caution">
    <text evidence="3">The sequence shown here is derived from an EMBL/GenBank/DDBJ whole genome shotgun (WGS) entry which is preliminary data.</text>
</comment>
<feature type="signal peptide" evidence="2">
    <location>
        <begin position="1"/>
        <end position="20"/>
    </location>
</feature>
<keyword evidence="2" id="KW-0732">Signal</keyword>
<reference evidence="4" key="1">
    <citation type="submission" date="2022-10" db="EMBL/GenBank/DDBJ databases">
        <title>Genome assembly of Pristionchus species.</title>
        <authorList>
            <person name="Yoshida K."/>
            <person name="Sommer R.J."/>
        </authorList>
    </citation>
    <scope>NUCLEOTIDE SEQUENCE [LARGE SCALE GENOMIC DNA]</scope>
    <source>
        <strain evidence="4">RS5460</strain>
    </source>
</reference>
<evidence type="ECO:0008006" key="5">
    <source>
        <dbReference type="Google" id="ProtNLM"/>
    </source>
</evidence>
<protein>
    <recommendedName>
        <fullName evidence="5">CX domain-containing protein</fullName>
    </recommendedName>
</protein>
<keyword evidence="4" id="KW-1185">Reference proteome</keyword>
<feature type="non-terminal residue" evidence="3">
    <location>
        <position position="1"/>
    </location>
</feature>
<feature type="chain" id="PRO_5043038613" description="CX domain-containing protein" evidence="2">
    <location>
        <begin position="21"/>
        <end position="265"/>
    </location>
</feature>
<evidence type="ECO:0000313" key="4">
    <source>
        <dbReference type="Proteomes" id="UP001328107"/>
    </source>
</evidence>
<feature type="region of interest" description="Disordered" evidence="1">
    <location>
        <begin position="89"/>
        <end position="188"/>
    </location>
</feature>